<proteinExistence type="predicted"/>
<reference evidence="1 2" key="1">
    <citation type="submission" date="2013-11" db="EMBL/GenBank/DDBJ databases">
        <title>Genome sequencing of Stegodyphus mimosarum.</title>
        <authorList>
            <person name="Bechsgaard J."/>
        </authorList>
    </citation>
    <scope>NUCLEOTIDE SEQUENCE [LARGE SCALE GENOMIC DNA]</scope>
</reference>
<evidence type="ECO:0000313" key="1">
    <source>
        <dbReference type="EMBL" id="KFM72730.1"/>
    </source>
</evidence>
<keyword evidence="2" id="KW-1185">Reference proteome</keyword>
<feature type="non-terminal residue" evidence="1">
    <location>
        <position position="67"/>
    </location>
</feature>
<gene>
    <name evidence="1" type="ORF">X975_17598</name>
</gene>
<dbReference type="AlphaFoldDB" id="A0A087U5U1"/>
<name>A0A087U5U1_STEMI</name>
<sequence length="67" mass="7507">MALLPFQITGSFGSFLLGLYFLLPSSHGPGFTLNAQTIKITTESLANTVTARLKMAKRILRWRCRCF</sequence>
<evidence type="ECO:0000313" key="2">
    <source>
        <dbReference type="Proteomes" id="UP000054359"/>
    </source>
</evidence>
<protein>
    <submittedName>
        <fullName evidence="1">Uncharacterized protein</fullName>
    </submittedName>
</protein>
<accession>A0A087U5U1</accession>
<dbReference type="Proteomes" id="UP000054359">
    <property type="component" value="Unassembled WGS sequence"/>
</dbReference>
<organism evidence="1 2">
    <name type="scientific">Stegodyphus mimosarum</name>
    <name type="common">African social velvet spider</name>
    <dbReference type="NCBI Taxonomy" id="407821"/>
    <lineage>
        <taxon>Eukaryota</taxon>
        <taxon>Metazoa</taxon>
        <taxon>Ecdysozoa</taxon>
        <taxon>Arthropoda</taxon>
        <taxon>Chelicerata</taxon>
        <taxon>Arachnida</taxon>
        <taxon>Araneae</taxon>
        <taxon>Araneomorphae</taxon>
        <taxon>Entelegynae</taxon>
        <taxon>Eresoidea</taxon>
        <taxon>Eresidae</taxon>
        <taxon>Stegodyphus</taxon>
    </lineage>
</organism>
<dbReference type="EMBL" id="KK118325">
    <property type="protein sequence ID" value="KFM72730.1"/>
    <property type="molecule type" value="Genomic_DNA"/>
</dbReference>